<keyword evidence="4" id="KW-1185">Reference proteome</keyword>
<name>A0ABU5CBA9_9BACI</name>
<dbReference type="PANTHER" id="PTHR34406:SF1">
    <property type="entry name" value="PROTEIN YCEI"/>
    <property type="match status" value="1"/>
</dbReference>
<proteinExistence type="inferred from homology"/>
<organism evidence="3 4">
    <name type="scientific">Tigheibacillus halophilus</name>
    <dbReference type="NCBI Taxonomy" id="361280"/>
    <lineage>
        <taxon>Bacteria</taxon>
        <taxon>Bacillati</taxon>
        <taxon>Bacillota</taxon>
        <taxon>Bacilli</taxon>
        <taxon>Bacillales</taxon>
        <taxon>Bacillaceae</taxon>
        <taxon>Tigheibacillus</taxon>
    </lineage>
</organism>
<evidence type="ECO:0000256" key="1">
    <source>
        <dbReference type="ARBA" id="ARBA00008812"/>
    </source>
</evidence>
<gene>
    <name evidence="3" type="ORF">RWE15_17440</name>
</gene>
<sequence length="177" mass="19794">MTKTTWKVDPAHTSLEFSVKHMMVSRVKGTFEDFEARVEADPEDLTTAEIEFNVDLASIETRNKGRDEHLRSADFFDTENHPKMTFKATEIVRKGQGEYDITGDMTIRGTTKPLTFHVTYEGSGKDPWGNEVAGFSGEGKLNRKDFGLTWNSKLETGGVLVGDDVKISIELEATKEA</sequence>
<evidence type="ECO:0000313" key="4">
    <source>
        <dbReference type="Proteomes" id="UP001281447"/>
    </source>
</evidence>
<dbReference type="Pfam" id="PF04264">
    <property type="entry name" value="YceI"/>
    <property type="match status" value="1"/>
</dbReference>
<dbReference type="InterPro" id="IPR007372">
    <property type="entry name" value="Lipid/polyisoprenoid-bd_YceI"/>
</dbReference>
<dbReference type="SUPFAM" id="SSF101874">
    <property type="entry name" value="YceI-like"/>
    <property type="match status" value="1"/>
</dbReference>
<protein>
    <submittedName>
        <fullName evidence="3">YceI family protein</fullName>
    </submittedName>
</protein>
<evidence type="ECO:0000259" key="2">
    <source>
        <dbReference type="SMART" id="SM00867"/>
    </source>
</evidence>
<dbReference type="EMBL" id="JAWDIP010000004">
    <property type="protein sequence ID" value="MDY0395844.1"/>
    <property type="molecule type" value="Genomic_DNA"/>
</dbReference>
<dbReference type="Proteomes" id="UP001281447">
    <property type="component" value="Unassembled WGS sequence"/>
</dbReference>
<evidence type="ECO:0000313" key="3">
    <source>
        <dbReference type="EMBL" id="MDY0395844.1"/>
    </source>
</evidence>
<dbReference type="Gene3D" id="2.40.128.110">
    <property type="entry name" value="Lipid/polyisoprenoid-binding, YceI-like"/>
    <property type="match status" value="1"/>
</dbReference>
<comment type="similarity">
    <text evidence="1">Belongs to the UPF0312 family.</text>
</comment>
<feature type="domain" description="Lipid/polyisoprenoid-binding YceI-like" evidence="2">
    <location>
        <begin position="5"/>
        <end position="174"/>
    </location>
</feature>
<dbReference type="PANTHER" id="PTHR34406">
    <property type="entry name" value="PROTEIN YCEI"/>
    <property type="match status" value="1"/>
</dbReference>
<comment type="caution">
    <text evidence="3">The sequence shown here is derived from an EMBL/GenBank/DDBJ whole genome shotgun (WGS) entry which is preliminary data.</text>
</comment>
<accession>A0ABU5CBA9</accession>
<dbReference type="RefSeq" id="WP_390352158.1">
    <property type="nucleotide sequence ID" value="NZ_JBHUIZ010000003.1"/>
</dbReference>
<dbReference type="InterPro" id="IPR036761">
    <property type="entry name" value="TTHA0802/YceI-like_sf"/>
</dbReference>
<reference evidence="3 4" key="1">
    <citation type="submission" date="2023-10" db="EMBL/GenBank/DDBJ databases">
        <title>Virgibacillus halophilus 5B73C genome.</title>
        <authorList>
            <person name="Miliotis G."/>
            <person name="Sengupta P."/>
            <person name="Hameed A."/>
            <person name="Chuvochina M."/>
            <person name="Mcdonagh F."/>
            <person name="Simpson A.C."/>
            <person name="Singh N.K."/>
            <person name="Rekha P.D."/>
            <person name="Raman K."/>
            <person name="Hugenholtz P."/>
            <person name="Venkateswaran K."/>
        </authorList>
    </citation>
    <scope>NUCLEOTIDE SEQUENCE [LARGE SCALE GENOMIC DNA]</scope>
    <source>
        <strain evidence="3 4">5B73C</strain>
    </source>
</reference>
<dbReference type="SMART" id="SM00867">
    <property type="entry name" value="YceI"/>
    <property type="match status" value="1"/>
</dbReference>